<evidence type="ECO:0000313" key="2">
    <source>
        <dbReference type="EMBL" id="RAZ80927.1"/>
    </source>
</evidence>
<feature type="region of interest" description="Disordered" evidence="1">
    <location>
        <begin position="1"/>
        <end position="63"/>
    </location>
</feature>
<keyword evidence="3" id="KW-1185">Reference proteome</keyword>
<evidence type="ECO:0000313" key="3">
    <source>
        <dbReference type="Proteomes" id="UP000251002"/>
    </source>
</evidence>
<accession>A0A365L6P3</accession>
<dbReference type="AlphaFoldDB" id="A0A365L6P3"/>
<name>A0A365L6P3_9BACL</name>
<dbReference type="Proteomes" id="UP000251002">
    <property type="component" value="Unassembled WGS sequence"/>
</dbReference>
<dbReference type="EMBL" id="QLZR01000001">
    <property type="protein sequence ID" value="RAZ80927.1"/>
    <property type="molecule type" value="Genomic_DNA"/>
</dbReference>
<proteinExistence type="predicted"/>
<reference evidence="2 3" key="1">
    <citation type="submission" date="2018-06" db="EMBL/GenBank/DDBJ databases">
        <title>The draft genome sequences of strains SCU63 and S1.</title>
        <authorList>
            <person name="Gan L."/>
        </authorList>
    </citation>
    <scope>NUCLEOTIDE SEQUENCE [LARGE SCALE GENOMIC DNA]</scope>
    <source>
        <strain evidence="2 3">SCU63</strain>
    </source>
</reference>
<evidence type="ECO:0000256" key="1">
    <source>
        <dbReference type="SAM" id="MobiDB-lite"/>
    </source>
</evidence>
<feature type="compositionally biased region" description="Basic and acidic residues" evidence="1">
    <location>
        <begin position="31"/>
        <end position="44"/>
    </location>
</feature>
<feature type="compositionally biased region" description="Basic and acidic residues" evidence="1">
    <location>
        <begin position="51"/>
        <end position="63"/>
    </location>
</feature>
<organism evidence="2 3">
    <name type="scientific">Planococcus halotolerans</name>
    <dbReference type="NCBI Taxonomy" id="2233542"/>
    <lineage>
        <taxon>Bacteria</taxon>
        <taxon>Bacillati</taxon>
        <taxon>Bacillota</taxon>
        <taxon>Bacilli</taxon>
        <taxon>Bacillales</taxon>
        <taxon>Caryophanaceae</taxon>
        <taxon>Planococcus</taxon>
    </lineage>
</organism>
<protein>
    <submittedName>
        <fullName evidence="2">Uncharacterized protein</fullName>
    </submittedName>
</protein>
<gene>
    <name evidence="2" type="ORF">DP120_01150</name>
</gene>
<feature type="compositionally biased region" description="Basic and acidic residues" evidence="1">
    <location>
        <begin position="1"/>
        <end position="23"/>
    </location>
</feature>
<sequence>MSKQEFSDREQENKSTRRGDQKHGSFGGKNAEQRDGEELRKEGAHSNTGIGDEKIPIRENEEE</sequence>
<dbReference type="RefSeq" id="WP_112221354.1">
    <property type="nucleotide sequence ID" value="NZ_CP047673.1"/>
</dbReference>
<comment type="caution">
    <text evidence="2">The sequence shown here is derived from an EMBL/GenBank/DDBJ whole genome shotgun (WGS) entry which is preliminary data.</text>
</comment>